<dbReference type="RefSeq" id="WP_105049689.1">
    <property type="nucleotide sequence ID" value="NZ_CP150661.1"/>
</dbReference>
<keyword evidence="2" id="KW-0732">Signal</keyword>
<evidence type="ECO:0000313" key="3">
    <source>
        <dbReference type="EMBL" id="PQJ68747.1"/>
    </source>
</evidence>
<evidence type="ECO:0000313" key="4">
    <source>
        <dbReference type="Proteomes" id="UP000247345"/>
    </source>
</evidence>
<evidence type="ECO:0008006" key="5">
    <source>
        <dbReference type="Google" id="ProtNLM"/>
    </source>
</evidence>
<evidence type="ECO:0000256" key="2">
    <source>
        <dbReference type="SAM" id="SignalP"/>
    </source>
</evidence>
<evidence type="ECO:0000256" key="1">
    <source>
        <dbReference type="SAM" id="MobiDB-lite"/>
    </source>
</evidence>
<protein>
    <recommendedName>
        <fullName evidence="5">Lipoprotein</fullName>
    </recommendedName>
</protein>
<dbReference type="Proteomes" id="UP000247345">
    <property type="component" value="Unassembled WGS sequence"/>
</dbReference>
<dbReference type="EMBL" id="MSCK01000002">
    <property type="protein sequence ID" value="PQJ68747.1"/>
    <property type="molecule type" value="Genomic_DNA"/>
</dbReference>
<organism evidence="3 4">
    <name type="scientific">Polaribacter butkevichii</name>
    <dbReference type="NCBI Taxonomy" id="218490"/>
    <lineage>
        <taxon>Bacteria</taxon>
        <taxon>Pseudomonadati</taxon>
        <taxon>Bacteroidota</taxon>
        <taxon>Flavobacteriia</taxon>
        <taxon>Flavobacteriales</taxon>
        <taxon>Flavobacteriaceae</taxon>
    </lineage>
</organism>
<comment type="caution">
    <text evidence="3">The sequence shown here is derived from an EMBL/GenBank/DDBJ whole genome shotgun (WGS) entry which is preliminary data.</text>
</comment>
<accession>A0A2P6C737</accession>
<feature type="chain" id="PRO_5015164023" description="Lipoprotein" evidence="2">
    <location>
        <begin position="24"/>
        <end position="350"/>
    </location>
</feature>
<proteinExistence type="predicted"/>
<dbReference type="PROSITE" id="PS51257">
    <property type="entry name" value="PROKAR_LIPOPROTEIN"/>
    <property type="match status" value="1"/>
</dbReference>
<keyword evidence="4" id="KW-1185">Reference proteome</keyword>
<dbReference type="OrthoDB" id="832379at2"/>
<feature type="compositionally biased region" description="Low complexity" evidence="1">
    <location>
        <begin position="31"/>
        <end position="45"/>
    </location>
</feature>
<reference evidence="3 4" key="1">
    <citation type="submission" date="2016-12" db="EMBL/GenBank/DDBJ databases">
        <title>Trade-off between light-utilization and light-protection in marine flavobacteria.</title>
        <authorList>
            <person name="Kumagai Y."/>
            <person name="Yoshizawa S."/>
            <person name="Kogure K."/>
            <person name="Iwasaki W."/>
        </authorList>
    </citation>
    <scope>NUCLEOTIDE SEQUENCE [LARGE SCALE GENOMIC DNA]</scope>
    <source>
        <strain evidence="3 4">KCTC 12100</strain>
    </source>
</reference>
<name>A0A2P6C737_9FLAO</name>
<feature type="signal peptide" evidence="2">
    <location>
        <begin position="1"/>
        <end position="23"/>
    </location>
</feature>
<feature type="region of interest" description="Disordered" evidence="1">
    <location>
        <begin position="26"/>
        <end position="57"/>
    </location>
</feature>
<dbReference type="AlphaFoldDB" id="A0A2P6C737"/>
<sequence length="350" mass="37768">MKTLKLITAIAFTVLLGFTSCQSEESKEIGTNPNANSSTSPTASNYERAAQNDGSDDDFLDGNSCTELLFPLTATVNGQQITLISKLDFSAVLNIMGQFNNDTDNVSFNFPISVKTSKYTEVKVNNQAEFDALQQECENAEAQGKGAISCIDINFPVTMLTYDISLEQTGSVVVQSKKQLYTFMTDLQSDELFAVNYPINATLSNGTAVTIKSDAEFQNAISECVQFEDEKEDAATTAAEVEAILSGTKFKVETFITAGANTANDYANWSIEFTNDLKIVATNVVNAALGEVEGTYTVSSETEAFVNINFASNTALSALGNDWVISSFSNTLITLQSKTDASVTLAFKKI</sequence>
<gene>
    <name evidence="3" type="ORF">BTO14_11900</name>
</gene>